<dbReference type="InterPro" id="IPR013325">
    <property type="entry name" value="RNA_pol_sigma_r2"/>
</dbReference>
<dbReference type="InterPro" id="IPR013324">
    <property type="entry name" value="RNA_pol_sigma_r3/r4-like"/>
</dbReference>
<name>A0ABV9YK38_9PSEU</name>
<dbReference type="Gene3D" id="1.10.1740.10">
    <property type="match status" value="1"/>
</dbReference>
<evidence type="ECO:0000256" key="1">
    <source>
        <dbReference type="ARBA" id="ARBA00010641"/>
    </source>
</evidence>
<evidence type="ECO:0000259" key="7">
    <source>
        <dbReference type="Pfam" id="PF04542"/>
    </source>
</evidence>
<keyword evidence="5" id="KW-0804">Transcription</keyword>
<gene>
    <name evidence="9" type="ORF">ACFPBZ_12130</name>
</gene>
<evidence type="ECO:0000256" key="3">
    <source>
        <dbReference type="ARBA" id="ARBA00023082"/>
    </source>
</evidence>
<dbReference type="PANTHER" id="PTHR43133">
    <property type="entry name" value="RNA POLYMERASE ECF-TYPE SIGMA FACTO"/>
    <property type="match status" value="1"/>
</dbReference>
<evidence type="ECO:0000313" key="10">
    <source>
        <dbReference type="Proteomes" id="UP001595947"/>
    </source>
</evidence>
<evidence type="ECO:0000256" key="5">
    <source>
        <dbReference type="ARBA" id="ARBA00023163"/>
    </source>
</evidence>
<keyword evidence="4" id="KW-0238">DNA-binding</keyword>
<comment type="similarity">
    <text evidence="1">Belongs to the sigma-70 factor family. ECF subfamily.</text>
</comment>
<dbReference type="Proteomes" id="UP001595947">
    <property type="component" value="Unassembled WGS sequence"/>
</dbReference>
<reference evidence="10" key="1">
    <citation type="journal article" date="2019" name="Int. J. Syst. Evol. Microbiol.">
        <title>The Global Catalogue of Microorganisms (GCM) 10K type strain sequencing project: providing services to taxonomists for standard genome sequencing and annotation.</title>
        <authorList>
            <consortium name="The Broad Institute Genomics Platform"/>
            <consortium name="The Broad Institute Genome Sequencing Center for Infectious Disease"/>
            <person name="Wu L."/>
            <person name="Ma J."/>
        </authorList>
    </citation>
    <scope>NUCLEOTIDE SEQUENCE [LARGE SCALE GENOMIC DNA]</scope>
    <source>
        <strain evidence="10">CGMCC 4.7093</strain>
    </source>
</reference>
<keyword evidence="3" id="KW-0731">Sigma factor</keyword>
<dbReference type="Pfam" id="PF08281">
    <property type="entry name" value="Sigma70_r4_2"/>
    <property type="match status" value="1"/>
</dbReference>
<dbReference type="InterPro" id="IPR039425">
    <property type="entry name" value="RNA_pol_sigma-70-like"/>
</dbReference>
<evidence type="ECO:0000256" key="4">
    <source>
        <dbReference type="ARBA" id="ARBA00023125"/>
    </source>
</evidence>
<feature type="domain" description="RNA polymerase sigma-70 region 2" evidence="7">
    <location>
        <begin position="58"/>
        <end position="124"/>
    </location>
</feature>
<keyword evidence="10" id="KW-1185">Reference proteome</keyword>
<evidence type="ECO:0000313" key="9">
    <source>
        <dbReference type="EMBL" id="MFC5062956.1"/>
    </source>
</evidence>
<dbReference type="EMBL" id="JBHSIV010000010">
    <property type="protein sequence ID" value="MFC5062956.1"/>
    <property type="molecule type" value="Genomic_DNA"/>
</dbReference>
<dbReference type="NCBIfam" id="TIGR02937">
    <property type="entry name" value="sigma70-ECF"/>
    <property type="match status" value="1"/>
</dbReference>
<dbReference type="PANTHER" id="PTHR43133:SF8">
    <property type="entry name" value="RNA POLYMERASE SIGMA FACTOR HI_1459-RELATED"/>
    <property type="match status" value="1"/>
</dbReference>
<dbReference type="InterPro" id="IPR013249">
    <property type="entry name" value="RNA_pol_sigma70_r4_t2"/>
</dbReference>
<feature type="domain" description="RNA polymerase sigma factor 70 region 4 type 2" evidence="8">
    <location>
        <begin position="155"/>
        <end position="203"/>
    </location>
</feature>
<feature type="compositionally biased region" description="Basic and acidic residues" evidence="6">
    <location>
        <begin position="15"/>
        <end position="26"/>
    </location>
</feature>
<evidence type="ECO:0000259" key="8">
    <source>
        <dbReference type="Pfam" id="PF08281"/>
    </source>
</evidence>
<feature type="region of interest" description="Disordered" evidence="6">
    <location>
        <begin position="1"/>
        <end position="36"/>
    </location>
</feature>
<dbReference type="CDD" id="cd06171">
    <property type="entry name" value="Sigma70_r4"/>
    <property type="match status" value="1"/>
</dbReference>
<evidence type="ECO:0000256" key="6">
    <source>
        <dbReference type="SAM" id="MobiDB-lite"/>
    </source>
</evidence>
<proteinExistence type="inferred from homology"/>
<accession>A0ABV9YK38</accession>
<dbReference type="SUPFAM" id="SSF88946">
    <property type="entry name" value="Sigma2 domain of RNA polymerase sigma factors"/>
    <property type="match status" value="1"/>
</dbReference>
<sequence>MAASTLDAGGSPGGARRESRDDDRPGRPSSGVPATDPEVDRWLAARVVAGDVDAYAELLRRHRDRIYRIALRVLGNAADADDVAQEVAIQLWTALSSFGGRAAFTTWLYRVVVNRCLNHRRGTRPEEALTEAHHPVDPGPERRVLAGQELEAGMAALSGLPEEQRMVVVLVQLEGLSYAEAAGALNTSEATVRGRLARARAQLVKQMRSWE</sequence>
<organism evidence="9 10">
    <name type="scientific">Actinomycetospora atypica</name>
    <dbReference type="NCBI Taxonomy" id="1290095"/>
    <lineage>
        <taxon>Bacteria</taxon>
        <taxon>Bacillati</taxon>
        <taxon>Actinomycetota</taxon>
        <taxon>Actinomycetes</taxon>
        <taxon>Pseudonocardiales</taxon>
        <taxon>Pseudonocardiaceae</taxon>
        <taxon>Actinomycetospora</taxon>
    </lineage>
</organism>
<evidence type="ECO:0000256" key="2">
    <source>
        <dbReference type="ARBA" id="ARBA00023015"/>
    </source>
</evidence>
<keyword evidence="2" id="KW-0805">Transcription regulation</keyword>
<comment type="caution">
    <text evidence="9">The sequence shown here is derived from an EMBL/GenBank/DDBJ whole genome shotgun (WGS) entry which is preliminary data.</text>
</comment>
<dbReference type="Gene3D" id="1.10.10.10">
    <property type="entry name" value="Winged helix-like DNA-binding domain superfamily/Winged helix DNA-binding domain"/>
    <property type="match status" value="1"/>
</dbReference>
<dbReference type="Pfam" id="PF04542">
    <property type="entry name" value="Sigma70_r2"/>
    <property type="match status" value="1"/>
</dbReference>
<protein>
    <submittedName>
        <fullName evidence="9">RNA polymerase sigma factor</fullName>
    </submittedName>
</protein>
<dbReference type="SUPFAM" id="SSF88659">
    <property type="entry name" value="Sigma3 and sigma4 domains of RNA polymerase sigma factors"/>
    <property type="match status" value="1"/>
</dbReference>
<dbReference type="InterPro" id="IPR036388">
    <property type="entry name" value="WH-like_DNA-bd_sf"/>
</dbReference>
<dbReference type="InterPro" id="IPR014284">
    <property type="entry name" value="RNA_pol_sigma-70_dom"/>
</dbReference>
<dbReference type="InterPro" id="IPR007627">
    <property type="entry name" value="RNA_pol_sigma70_r2"/>
</dbReference>